<gene>
    <name evidence="1" type="ORF">F7Q91_11000</name>
</gene>
<protein>
    <submittedName>
        <fullName evidence="1">Uncharacterized protein</fullName>
    </submittedName>
</protein>
<organism evidence="1 2">
    <name type="scientific">Vibrio chagasii</name>
    <dbReference type="NCBI Taxonomy" id="170679"/>
    <lineage>
        <taxon>Bacteria</taxon>
        <taxon>Pseudomonadati</taxon>
        <taxon>Pseudomonadota</taxon>
        <taxon>Gammaproteobacteria</taxon>
        <taxon>Vibrionales</taxon>
        <taxon>Vibrionaceae</taxon>
        <taxon>Vibrio</taxon>
    </lineage>
</organism>
<dbReference type="EMBL" id="VZPX01000019">
    <property type="protein sequence ID" value="KAB0479869.1"/>
    <property type="molecule type" value="Genomic_DNA"/>
</dbReference>
<comment type="caution">
    <text evidence="1">The sequence shown here is derived from an EMBL/GenBank/DDBJ whole genome shotgun (WGS) entry which is preliminary data.</text>
</comment>
<dbReference type="Proteomes" id="UP000423756">
    <property type="component" value="Unassembled WGS sequence"/>
</dbReference>
<proteinExistence type="predicted"/>
<reference evidence="1 2" key="1">
    <citation type="submission" date="2019-09" db="EMBL/GenBank/DDBJ databases">
        <title>Draft genome sequences of 48 bacterial type strains from the CCUG.</title>
        <authorList>
            <person name="Tunovic T."/>
            <person name="Pineiro-Iglesias B."/>
            <person name="Unosson C."/>
            <person name="Inganas E."/>
            <person name="Ohlen M."/>
            <person name="Cardew S."/>
            <person name="Jensie-Markopoulos S."/>
            <person name="Salva-Serra F."/>
            <person name="Jaen-Luchoro D."/>
            <person name="Karlsson R."/>
            <person name="Svensson-Stadler L."/>
            <person name="Chun J."/>
            <person name="Moore E."/>
        </authorList>
    </citation>
    <scope>NUCLEOTIDE SEQUENCE [LARGE SCALE GENOMIC DNA]</scope>
    <source>
        <strain evidence="1 2">CCUG 48643</strain>
    </source>
</reference>
<evidence type="ECO:0000313" key="1">
    <source>
        <dbReference type="EMBL" id="KAB0479869.1"/>
    </source>
</evidence>
<evidence type="ECO:0000313" key="2">
    <source>
        <dbReference type="Proteomes" id="UP000423756"/>
    </source>
</evidence>
<name>A0A7V7TGN3_9VIBR</name>
<dbReference type="AlphaFoldDB" id="A0A7V7TGN3"/>
<sequence length="89" mass="10412">MHQDFWHLFLPSRLHYSKYLASRISHLASRISHLASRISHLASRISHLASRIFHPQKRAPKCPYHFLKLTAHYYCQIAVKESIKPLVAP</sequence>
<accession>A0A7V7TGN3</accession>